<organism evidence="4 5">
    <name type="scientific">Helicobacter felis (strain ATCC 49179 / CCUG 28539 / NCTC 12436 / CS1)</name>
    <dbReference type="NCBI Taxonomy" id="936155"/>
    <lineage>
        <taxon>Bacteria</taxon>
        <taxon>Pseudomonadati</taxon>
        <taxon>Campylobacterota</taxon>
        <taxon>Epsilonproteobacteria</taxon>
        <taxon>Campylobacterales</taxon>
        <taxon>Helicobacteraceae</taxon>
        <taxon>Helicobacter</taxon>
    </lineage>
</organism>
<dbReference type="SFLD" id="SFLDS00029">
    <property type="entry name" value="Radical_SAM"/>
    <property type="match status" value="1"/>
</dbReference>
<dbReference type="GO" id="GO:0005737">
    <property type="term" value="C:cytoplasm"/>
    <property type="evidence" value="ECO:0007669"/>
    <property type="project" value="UniProtKB-SubCell"/>
</dbReference>
<keyword evidence="2" id="KW-0408">Iron</keyword>
<dbReference type="AlphaFoldDB" id="E7A9B3"/>
<name>E7A9B3_HELFC</name>
<reference evidence="4 5" key="1">
    <citation type="journal article" date="2011" name="Genome Biol. Evol.">
        <title>Comparative whole genome sequence analysis of the carcinogenic bacterial model pathogen Helicobacter felis.</title>
        <authorList>
            <person name="Arnold I.C."/>
            <person name="Zigova Z."/>
            <person name="Holden M."/>
            <person name="Lawley T.D."/>
            <person name="Rad R."/>
            <person name="Dougan G."/>
            <person name="Falkow S."/>
            <person name="Bentley S.D."/>
            <person name="Muller A."/>
        </authorList>
    </citation>
    <scope>NUCLEOTIDE SEQUENCE [LARGE SCALE GENOMIC DNA]</scope>
    <source>
        <strain evidence="5">ATCC 49179 / CCUG 28539 / NCTC 12436 / CS1</strain>
    </source>
</reference>
<keyword evidence="5" id="KW-1185">Reference proteome</keyword>
<dbReference type="InterPro" id="IPR058240">
    <property type="entry name" value="rSAM_sf"/>
</dbReference>
<dbReference type="eggNOG" id="COG0635">
    <property type="taxonomic scope" value="Bacteria"/>
</dbReference>
<dbReference type="InterPro" id="IPR034505">
    <property type="entry name" value="Coproporphyrinogen-III_oxidase"/>
</dbReference>
<dbReference type="EMBL" id="FQ670179">
    <property type="protein sequence ID" value="CBY82491.1"/>
    <property type="molecule type" value="Genomic_DNA"/>
</dbReference>
<dbReference type="CDD" id="cd01335">
    <property type="entry name" value="Radical_SAM"/>
    <property type="match status" value="1"/>
</dbReference>
<dbReference type="GeneID" id="36134391"/>
<dbReference type="PANTHER" id="PTHR13932:SF5">
    <property type="entry name" value="RADICAL S-ADENOSYL METHIONINE DOMAIN-CONTAINING PROTEIN 1, MITOCHONDRIAL"/>
    <property type="match status" value="1"/>
</dbReference>
<dbReference type="SFLD" id="SFLDF00562">
    <property type="entry name" value="HemN-like__clustered_with_heat"/>
    <property type="match status" value="1"/>
</dbReference>
<evidence type="ECO:0000256" key="1">
    <source>
        <dbReference type="ARBA" id="ARBA00006100"/>
    </source>
</evidence>
<proteinExistence type="inferred from homology"/>
<evidence type="ECO:0000256" key="2">
    <source>
        <dbReference type="RuleBase" id="RU364116"/>
    </source>
</evidence>
<dbReference type="GO" id="GO:0051539">
    <property type="term" value="F:4 iron, 4 sulfur cluster binding"/>
    <property type="evidence" value="ECO:0007669"/>
    <property type="project" value="UniProtKB-UniRule"/>
</dbReference>
<protein>
    <recommendedName>
        <fullName evidence="2">Heme chaperone HemW</fullName>
    </recommendedName>
</protein>
<dbReference type="KEGG" id="hfe:HFELIS_04070"/>
<gene>
    <name evidence="4" type="ordered locus">Hfelis_04070</name>
</gene>
<comment type="function">
    <text evidence="2">Probably acts as a heme chaperone, transferring heme to an unknown acceptor. Binds one molecule of heme per monomer, possibly covalently. Binds 1 [4Fe-4S] cluster. The cluster is coordinated with 3 cysteines and an exchangeable S-adenosyl-L-methionine.</text>
</comment>
<dbReference type="Proteomes" id="UP000007934">
    <property type="component" value="Chromosome"/>
</dbReference>
<keyword evidence="2" id="KW-0949">S-adenosyl-L-methionine</keyword>
<dbReference type="SUPFAM" id="SSF102114">
    <property type="entry name" value="Radical SAM enzymes"/>
    <property type="match status" value="1"/>
</dbReference>
<dbReference type="NCBIfam" id="TIGR00539">
    <property type="entry name" value="hemN_rel"/>
    <property type="match status" value="1"/>
</dbReference>
<dbReference type="GO" id="GO:0006779">
    <property type="term" value="P:porphyrin-containing compound biosynthetic process"/>
    <property type="evidence" value="ECO:0007669"/>
    <property type="project" value="InterPro"/>
</dbReference>
<comment type="similarity">
    <text evidence="1">Belongs to the anaerobic coproporphyrinogen-III oxidase family. HemW subfamily.</text>
</comment>
<dbReference type="SFLD" id="SFLDG01065">
    <property type="entry name" value="anaerobic_coproporphyrinogen-I"/>
    <property type="match status" value="1"/>
</dbReference>
<dbReference type="Pfam" id="PF04055">
    <property type="entry name" value="Radical_SAM"/>
    <property type="match status" value="1"/>
</dbReference>
<accession>E7A9B3</accession>
<dbReference type="GO" id="GO:0004109">
    <property type="term" value="F:coproporphyrinogen oxidase activity"/>
    <property type="evidence" value="ECO:0007669"/>
    <property type="project" value="InterPro"/>
</dbReference>
<dbReference type="PANTHER" id="PTHR13932">
    <property type="entry name" value="COPROPORPHYRINIGEN III OXIDASE"/>
    <property type="match status" value="1"/>
</dbReference>
<dbReference type="InterPro" id="IPR007197">
    <property type="entry name" value="rSAM"/>
</dbReference>
<dbReference type="GO" id="GO:0046872">
    <property type="term" value="F:metal ion binding"/>
    <property type="evidence" value="ECO:0007669"/>
    <property type="project" value="UniProtKB-UniRule"/>
</dbReference>
<keyword evidence="2" id="KW-0411">Iron-sulfur</keyword>
<dbReference type="OrthoDB" id="9808022at2"/>
<keyword evidence="2" id="KW-0349">Heme</keyword>
<dbReference type="STRING" id="936155.HFELIS_04070"/>
<feature type="domain" description="Radical SAM core" evidence="3">
    <location>
        <begin position="2"/>
        <end position="226"/>
    </location>
</feature>
<dbReference type="Gene3D" id="3.80.30.20">
    <property type="entry name" value="tm_1862 like domain"/>
    <property type="match status" value="1"/>
</dbReference>
<keyword evidence="2" id="KW-0479">Metal-binding</keyword>
<dbReference type="InterPro" id="IPR023404">
    <property type="entry name" value="rSAM_horseshoe"/>
</dbReference>
<dbReference type="PROSITE" id="PS51918">
    <property type="entry name" value="RADICAL_SAM"/>
    <property type="match status" value="1"/>
</dbReference>
<dbReference type="InterPro" id="IPR004559">
    <property type="entry name" value="HemW-like"/>
</dbReference>
<evidence type="ECO:0000313" key="4">
    <source>
        <dbReference type="EMBL" id="CBY82491.1"/>
    </source>
</evidence>
<comment type="subcellular location">
    <subcellularLocation>
        <location evidence="2">Cytoplasm</location>
    </subcellularLocation>
</comment>
<keyword evidence="2" id="KW-0143">Chaperone</keyword>
<keyword evidence="2" id="KW-0004">4Fe-4S</keyword>
<dbReference type="InterPro" id="IPR006638">
    <property type="entry name" value="Elp3/MiaA/NifB-like_rSAM"/>
</dbReference>
<dbReference type="HOGENOM" id="CLU_027579_2_2_7"/>
<dbReference type="SMART" id="SM00729">
    <property type="entry name" value="Elp3"/>
    <property type="match status" value="1"/>
</dbReference>
<sequence>MLKIKSSKSLYIHIPFCKSKCGYCAFNSFSGLEDLQNVYVNALCKDMETSLQGERIVSIFIGGGTPNILKIKHYDQIFNVIARHASVPSNTEITLEANPDLVSLEWCLALKNLGMTRLSIGVQSFFESKLCFLQRDHMPKNVYKALEYAQKSAIEHISIDLIYNTPLDTAQNLEKEVALASGLPIDHLSAYSLTLEDNTRLAKIAPKNLPELDMVMRASLEAQGFKHYEVSNYARNYRVKHNLHYWNSLEYIGCGAGAVGRVGQTRYHKLKDVQSYIADPLHRRTENLTDQDLYFEAIFLGLRCDLGVPIHLLKPKKVKTLLDERICEQKGDRLIARDFFLADEIALWLNH</sequence>
<evidence type="ECO:0000313" key="5">
    <source>
        <dbReference type="Proteomes" id="UP000007934"/>
    </source>
</evidence>
<keyword evidence="2" id="KW-0963">Cytoplasm</keyword>
<dbReference type="RefSeq" id="WP_013468861.1">
    <property type="nucleotide sequence ID" value="NC_014810.2"/>
</dbReference>
<evidence type="ECO:0000259" key="3">
    <source>
        <dbReference type="PROSITE" id="PS51918"/>
    </source>
</evidence>